<dbReference type="Proteomes" id="UP000199656">
    <property type="component" value="Unassembled WGS sequence"/>
</dbReference>
<dbReference type="SMART" id="SM00382">
    <property type="entry name" value="AAA"/>
    <property type="match status" value="1"/>
</dbReference>
<dbReference type="AlphaFoldDB" id="A0A1H4BC49"/>
<dbReference type="Gene3D" id="3.40.50.300">
    <property type="entry name" value="P-loop containing nucleotide triphosphate hydrolases"/>
    <property type="match status" value="1"/>
</dbReference>
<feature type="domain" description="AAA+ ATPase" evidence="4">
    <location>
        <begin position="234"/>
        <end position="366"/>
    </location>
</feature>
<name>A0A1H4BC49_9BACT</name>
<sequence length="443" mass="50382">MQIQDSNWEYYFQALSGLLNARISQALHNKAGDPILVLPSLDHASGPLADYVRKHQLTLADHYWLLIALCPHIRPGYFDEVIQEALGQPGDFPPIGGLRGRQFRGFLPTAETGLFLIVGENWKERHLLFHKTFHPNHFFAEKRVLTLETPPEGEPLISGKLILTQAMITFFTTGEEYLPVYSSQFPAGELKTKLTWNDVVLNPQTGHQLSELRAWHFHNRVLTENMGMGNKVTPGYRALFYGPPGTGKTVSTAILGKEFGQTVFRIDLSNLVSKYIGETEKNLSRLFEEATNRNWILFFDEADALFGKRTQVKDAHDRYANQEVSYLMQRIETFDGLIILASNLKGNMDDAFVRRFQSVIHFPYPTPEEQLRIWEKAFPEKLAPCPSIDLQFIAQRYKLSGANIVNIAHYCCLTAMAGKEDKINAHLLERGILRELSKEGKAY</sequence>
<dbReference type="GO" id="GO:0016887">
    <property type="term" value="F:ATP hydrolysis activity"/>
    <property type="evidence" value="ECO:0007669"/>
    <property type="project" value="InterPro"/>
</dbReference>
<dbReference type="GO" id="GO:0005524">
    <property type="term" value="F:ATP binding"/>
    <property type="evidence" value="ECO:0007669"/>
    <property type="project" value="UniProtKB-KW"/>
</dbReference>
<evidence type="ECO:0000256" key="2">
    <source>
        <dbReference type="ARBA" id="ARBA00022741"/>
    </source>
</evidence>
<organism evidence="5 6">
    <name type="scientific">Chitinophaga terrae</name>
    <name type="common">ex Kim and Jung 2007</name>
    <dbReference type="NCBI Taxonomy" id="408074"/>
    <lineage>
        <taxon>Bacteria</taxon>
        <taxon>Pseudomonadati</taxon>
        <taxon>Bacteroidota</taxon>
        <taxon>Chitinophagia</taxon>
        <taxon>Chitinophagales</taxon>
        <taxon>Chitinophagaceae</taxon>
        <taxon>Chitinophaga</taxon>
    </lineage>
</organism>
<accession>A0A1H4BC49</accession>
<evidence type="ECO:0000256" key="1">
    <source>
        <dbReference type="ARBA" id="ARBA00006914"/>
    </source>
</evidence>
<dbReference type="InterPro" id="IPR050221">
    <property type="entry name" value="26S_Proteasome_ATPase"/>
</dbReference>
<evidence type="ECO:0000256" key="3">
    <source>
        <dbReference type="ARBA" id="ARBA00022840"/>
    </source>
</evidence>
<keyword evidence="3" id="KW-0067">ATP-binding</keyword>
<dbReference type="PANTHER" id="PTHR23073">
    <property type="entry name" value="26S PROTEASOME REGULATORY SUBUNIT"/>
    <property type="match status" value="1"/>
</dbReference>
<dbReference type="InterPro" id="IPR003959">
    <property type="entry name" value="ATPase_AAA_core"/>
</dbReference>
<comment type="similarity">
    <text evidence="1">Belongs to the AAA ATPase family.</text>
</comment>
<dbReference type="SUPFAM" id="SSF52540">
    <property type="entry name" value="P-loop containing nucleoside triphosphate hydrolases"/>
    <property type="match status" value="1"/>
</dbReference>
<reference evidence="6" key="1">
    <citation type="submission" date="2016-10" db="EMBL/GenBank/DDBJ databases">
        <authorList>
            <person name="Varghese N."/>
            <person name="Submissions S."/>
        </authorList>
    </citation>
    <scope>NUCLEOTIDE SEQUENCE [LARGE SCALE GENOMIC DNA]</scope>
    <source>
        <strain evidence="6">DSM 23920</strain>
    </source>
</reference>
<dbReference type="EMBL" id="FNRL01000007">
    <property type="protein sequence ID" value="SEA45676.1"/>
    <property type="molecule type" value="Genomic_DNA"/>
</dbReference>
<dbReference type="STRING" id="408074.SAMN05660909_02038"/>
<proteinExistence type="inferred from homology"/>
<evidence type="ECO:0000259" key="4">
    <source>
        <dbReference type="SMART" id="SM00382"/>
    </source>
</evidence>
<dbReference type="InterPro" id="IPR027417">
    <property type="entry name" value="P-loop_NTPase"/>
</dbReference>
<evidence type="ECO:0000313" key="6">
    <source>
        <dbReference type="Proteomes" id="UP000199656"/>
    </source>
</evidence>
<evidence type="ECO:0000313" key="5">
    <source>
        <dbReference type="EMBL" id="SEA45676.1"/>
    </source>
</evidence>
<dbReference type="InterPro" id="IPR003593">
    <property type="entry name" value="AAA+_ATPase"/>
</dbReference>
<keyword evidence="6" id="KW-1185">Reference proteome</keyword>
<dbReference type="Pfam" id="PF00004">
    <property type="entry name" value="AAA"/>
    <property type="match status" value="1"/>
</dbReference>
<dbReference type="OrthoDB" id="7438987at2"/>
<dbReference type="RefSeq" id="WP_089761230.1">
    <property type="nucleotide sequence ID" value="NZ_BKAT01000037.1"/>
</dbReference>
<dbReference type="CDD" id="cd19481">
    <property type="entry name" value="RecA-like_protease"/>
    <property type="match status" value="1"/>
</dbReference>
<protein>
    <submittedName>
        <fullName evidence="5">ATPase family associated with various cellular activities (AAA)</fullName>
    </submittedName>
</protein>
<keyword evidence="2" id="KW-0547">Nucleotide-binding</keyword>
<gene>
    <name evidence="5" type="ORF">SAMN05660909_02038</name>
</gene>